<dbReference type="EMBL" id="BARW01001585">
    <property type="protein sequence ID" value="GAI61383.1"/>
    <property type="molecule type" value="Genomic_DNA"/>
</dbReference>
<name>X1PZL1_9ZZZZ</name>
<comment type="caution">
    <text evidence="1">The sequence shown here is derived from an EMBL/GenBank/DDBJ whole genome shotgun (WGS) entry which is preliminary data.</text>
</comment>
<sequence length="30" mass="3446">EKGRDRAMDWLAFIANIINRVPIEKATSET</sequence>
<accession>X1PZL1</accession>
<feature type="non-terminal residue" evidence="1">
    <location>
        <position position="1"/>
    </location>
</feature>
<evidence type="ECO:0000313" key="1">
    <source>
        <dbReference type="EMBL" id="GAI61383.1"/>
    </source>
</evidence>
<gene>
    <name evidence="1" type="ORF">S12H4_04952</name>
</gene>
<protein>
    <submittedName>
        <fullName evidence="1">Uncharacterized protein</fullName>
    </submittedName>
</protein>
<reference evidence="1" key="1">
    <citation type="journal article" date="2014" name="Front. Microbiol.">
        <title>High frequency of phylogenetically diverse reductive dehalogenase-homologous genes in deep subseafloor sedimentary metagenomes.</title>
        <authorList>
            <person name="Kawai M."/>
            <person name="Futagami T."/>
            <person name="Toyoda A."/>
            <person name="Takaki Y."/>
            <person name="Nishi S."/>
            <person name="Hori S."/>
            <person name="Arai W."/>
            <person name="Tsubouchi T."/>
            <person name="Morono Y."/>
            <person name="Uchiyama I."/>
            <person name="Ito T."/>
            <person name="Fujiyama A."/>
            <person name="Inagaki F."/>
            <person name="Takami H."/>
        </authorList>
    </citation>
    <scope>NUCLEOTIDE SEQUENCE</scope>
    <source>
        <strain evidence="1">Expedition CK06-06</strain>
    </source>
</reference>
<dbReference type="AlphaFoldDB" id="X1PZL1"/>
<proteinExistence type="predicted"/>
<organism evidence="1">
    <name type="scientific">marine sediment metagenome</name>
    <dbReference type="NCBI Taxonomy" id="412755"/>
    <lineage>
        <taxon>unclassified sequences</taxon>
        <taxon>metagenomes</taxon>
        <taxon>ecological metagenomes</taxon>
    </lineage>
</organism>